<name>A0A8H6M289_9AGAR</name>
<evidence type="ECO:0000313" key="3">
    <source>
        <dbReference type="Proteomes" id="UP000521943"/>
    </source>
</evidence>
<feature type="region of interest" description="Disordered" evidence="1">
    <location>
        <begin position="67"/>
        <end position="87"/>
    </location>
</feature>
<organism evidence="2 3">
    <name type="scientific">Ephemerocybe angulata</name>
    <dbReference type="NCBI Taxonomy" id="980116"/>
    <lineage>
        <taxon>Eukaryota</taxon>
        <taxon>Fungi</taxon>
        <taxon>Dikarya</taxon>
        <taxon>Basidiomycota</taxon>
        <taxon>Agaricomycotina</taxon>
        <taxon>Agaricomycetes</taxon>
        <taxon>Agaricomycetidae</taxon>
        <taxon>Agaricales</taxon>
        <taxon>Agaricineae</taxon>
        <taxon>Psathyrellaceae</taxon>
        <taxon>Ephemerocybe</taxon>
    </lineage>
</organism>
<feature type="compositionally biased region" description="Polar residues" evidence="1">
    <location>
        <begin position="344"/>
        <end position="355"/>
    </location>
</feature>
<dbReference type="OrthoDB" id="2143914at2759"/>
<feature type="region of interest" description="Disordered" evidence="1">
    <location>
        <begin position="377"/>
        <end position="402"/>
    </location>
</feature>
<feature type="region of interest" description="Disordered" evidence="1">
    <location>
        <begin position="240"/>
        <end position="355"/>
    </location>
</feature>
<dbReference type="AlphaFoldDB" id="A0A8H6M289"/>
<dbReference type="EMBL" id="JACGCI010000067">
    <property type="protein sequence ID" value="KAF6748967.1"/>
    <property type="molecule type" value="Genomic_DNA"/>
</dbReference>
<protein>
    <submittedName>
        <fullName evidence="2">Uncharacterized protein</fullName>
    </submittedName>
</protein>
<dbReference type="Proteomes" id="UP000521943">
    <property type="component" value="Unassembled WGS sequence"/>
</dbReference>
<evidence type="ECO:0000313" key="2">
    <source>
        <dbReference type="EMBL" id="KAF6748967.1"/>
    </source>
</evidence>
<reference evidence="2 3" key="1">
    <citation type="submission" date="2020-07" db="EMBL/GenBank/DDBJ databases">
        <title>Comparative genomics of pyrophilous fungi reveals a link between fire events and developmental genes.</title>
        <authorList>
            <consortium name="DOE Joint Genome Institute"/>
            <person name="Steindorff A.S."/>
            <person name="Carver A."/>
            <person name="Calhoun S."/>
            <person name="Stillman K."/>
            <person name="Liu H."/>
            <person name="Lipzen A."/>
            <person name="Pangilinan J."/>
            <person name="Labutti K."/>
            <person name="Bruns T.D."/>
            <person name="Grigoriev I.V."/>
        </authorList>
    </citation>
    <scope>NUCLEOTIDE SEQUENCE [LARGE SCALE GENOMIC DNA]</scope>
    <source>
        <strain evidence="2 3">CBS 144469</strain>
    </source>
</reference>
<proteinExistence type="predicted"/>
<gene>
    <name evidence="2" type="ORF">DFP72DRAFT_552276</name>
</gene>
<feature type="compositionally biased region" description="Low complexity" evidence="1">
    <location>
        <begin position="320"/>
        <end position="343"/>
    </location>
</feature>
<keyword evidence="3" id="KW-1185">Reference proteome</keyword>
<sequence length="402" mass="44422">MSGSDHGSLEATLALSDIMHTMSPSPVPSTQEGGKLTGIGTLDGMGYGEDPDSLGLLDMDAVTPKATGGHALPLEDTGRYASPEPVTEEDTAHFRDRLVKMGLSVDGTKKTEGLHLSSREEELLDMVLTLTRAPIVSSTQLATQAELIASLQVQREHMFQEIEEERAIWDAERAGWERMAEALISQRNKSSPTEEMERKSLLHDAETRILKERLQQAQERSNAIEAEVARLRPILFMVPPVSSHSRKKRKHSNPSNEGEEPEGSISQPPPSQPQPQPQPSRTVITERALSAASTSQKPTANPPPAFPNPYTSTSTYTALYPGPSSYNYYPGGQASTSTSSSSSNLQRPKNTNPYLQYAFSTRNQQRERRRLHLFFLDNSNPGFLPAKRQQPLDYQQQSTRSE</sequence>
<feature type="compositionally biased region" description="Pro residues" evidence="1">
    <location>
        <begin position="267"/>
        <end position="278"/>
    </location>
</feature>
<comment type="caution">
    <text evidence="2">The sequence shown here is derived from an EMBL/GenBank/DDBJ whole genome shotgun (WGS) entry which is preliminary data.</text>
</comment>
<feature type="compositionally biased region" description="Polar residues" evidence="1">
    <location>
        <begin position="392"/>
        <end position="402"/>
    </location>
</feature>
<accession>A0A8H6M289</accession>
<evidence type="ECO:0000256" key="1">
    <source>
        <dbReference type="SAM" id="MobiDB-lite"/>
    </source>
</evidence>